<dbReference type="EMBL" id="JBBNAG010000003">
    <property type="protein sequence ID" value="KAK9149050.1"/>
    <property type="molecule type" value="Genomic_DNA"/>
</dbReference>
<proteinExistence type="predicted"/>
<keyword evidence="1" id="KW-0472">Membrane</keyword>
<organism evidence="2 3">
    <name type="scientific">Stephania cephalantha</name>
    <dbReference type="NCBI Taxonomy" id="152367"/>
    <lineage>
        <taxon>Eukaryota</taxon>
        <taxon>Viridiplantae</taxon>
        <taxon>Streptophyta</taxon>
        <taxon>Embryophyta</taxon>
        <taxon>Tracheophyta</taxon>
        <taxon>Spermatophyta</taxon>
        <taxon>Magnoliopsida</taxon>
        <taxon>Ranunculales</taxon>
        <taxon>Menispermaceae</taxon>
        <taxon>Menispermoideae</taxon>
        <taxon>Cissampelideae</taxon>
        <taxon>Stephania</taxon>
    </lineage>
</organism>
<dbReference type="AlphaFoldDB" id="A0AAP0PP47"/>
<keyword evidence="3" id="KW-1185">Reference proteome</keyword>
<evidence type="ECO:0000256" key="1">
    <source>
        <dbReference type="SAM" id="Phobius"/>
    </source>
</evidence>
<comment type="caution">
    <text evidence="2">The sequence shown here is derived from an EMBL/GenBank/DDBJ whole genome shotgun (WGS) entry which is preliminary data.</text>
</comment>
<protein>
    <submittedName>
        <fullName evidence="2">Uncharacterized protein</fullName>
    </submittedName>
</protein>
<dbReference type="Proteomes" id="UP001419268">
    <property type="component" value="Unassembled WGS sequence"/>
</dbReference>
<evidence type="ECO:0000313" key="3">
    <source>
        <dbReference type="Proteomes" id="UP001419268"/>
    </source>
</evidence>
<sequence>MIRDIAQVALDIHHYVIAPYKKAQHLMGDVHVGVGVGVGLGVLLVVAGCGVGVSVVIVVYGL</sequence>
<evidence type="ECO:0000313" key="2">
    <source>
        <dbReference type="EMBL" id="KAK9149050.1"/>
    </source>
</evidence>
<keyword evidence="1" id="KW-1133">Transmembrane helix</keyword>
<keyword evidence="1" id="KW-0812">Transmembrane</keyword>
<accession>A0AAP0PP47</accession>
<gene>
    <name evidence="2" type="ORF">Scep_007807</name>
</gene>
<name>A0AAP0PP47_9MAGN</name>
<feature type="transmembrane region" description="Helical" evidence="1">
    <location>
        <begin position="36"/>
        <end position="60"/>
    </location>
</feature>
<reference evidence="2 3" key="1">
    <citation type="submission" date="2024-01" db="EMBL/GenBank/DDBJ databases">
        <title>Genome assemblies of Stephania.</title>
        <authorList>
            <person name="Yang L."/>
        </authorList>
    </citation>
    <scope>NUCLEOTIDE SEQUENCE [LARGE SCALE GENOMIC DNA]</scope>
    <source>
        <strain evidence="2">JXDWG</strain>
        <tissue evidence="2">Leaf</tissue>
    </source>
</reference>